<organism evidence="2 3">
    <name type="scientific">Panacagrimonas perspica</name>
    <dbReference type="NCBI Taxonomy" id="381431"/>
    <lineage>
        <taxon>Bacteria</taxon>
        <taxon>Pseudomonadati</taxon>
        <taxon>Pseudomonadota</taxon>
        <taxon>Gammaproteobacteria</taxon>
        <taxon>Nevskiales</taxon>
        <taxon>Nevskiaceae</taxon>
        <taxon>Panacagrimonas</taxon>
    </lineage>
</organism>
<keyword evidence="3" id="KW-1185">Reference proteome</keyword>
<dbReference type="Pfam" id="PF00561">
    <property type="entry name" value="Abhydrolase_1"/>
    <property type="match status" value="1"/>
</dbReference>
<dbReference type="PRINTS" id="PR00111">
    <property type="entry name" value="ABHYDROLASE"/>
</dbReference>
<proteinExistence type="predicted"/>
<name>A0A4R7PE53_9GAMM</name>
<dbReference type="Proteomes" id="UP000295341">
    <property type="component" value="Unassembled WGS sequence"/>
</dbReference>
<gene>
    <name evidence="2" type="ORF">DFR24_1440</name>
</gene>
<dbReference type="PANTHER" id="PTHR43798">
    <property type="entry name" value="MONOACYLGLYCEROL LIPASE"/>
    <property type="match status" value="1"/>
</dbReference>
<dbReference type="Gene3D" id="3.40.50.1820">
    <property type="entry name" value="alpha/beta hydrolase"/>
    <property type="match status" value="1"/>
</dbReference>
<sequence length="288" mass="30988">MGYAVVNGARLAWQQMGEGPDLILLHGVAASRAFWFPAAMALKARFRITLFDLRGHGYSERTASGYASQDIGRDLLGLMDALGIASADIVGHSYGGGAALEAAVLAPSRVGRLALLDTRVQQLQPQMRLQDLGELSPFEIAVLDRAGGPAPLEGETQIGFRFLEAAARQKVAGQEFSGSDDFVPFGEGGGASKTANAWIRLLDETRAREEFCLPGATEVQIGALRVPTLLMYGERSRCWPSARALSRLMPHARLVEIPRAGHFFPLSEPKLTLGYLGAFLESPLELPA</sequence>
<dbReference type="EMBL" id="SOBT01000008">
    <property type="protein sequence ID" value="TDU32052.1"/>
    <property type="molecule type" value="Genomic_DNA"/>
</dbReference>
<dbReference type="InterPro" id="IPR029058">
    <property type="entry name" value="AB_hydrolase_fold"/>
</dbReference>
<evidence type="ECO:0000313" key="3">
    <source>
        <dbReference type="Proteomes" id="UP000295341"/>
    </source>
</evidence>
<evidence type="ECO:0000259" key="1">
    <source>
        <dbReference type="Pfam" id="PF00561"/>
    </source>
</evidence>
<evidence type="ECO:0000313" key="2">
    <source>
        <dbReference type="EMBL" id="TDU32052.1"/>
    </source>
</evidence>
<comment type="caution">
    <text evidence="2">The sequence shown here is derived from an EMBL/GenBank/DDBJ whole genome shotgun (WGS) entry which is preliminary data.</text>
</comment>
<dbReference type="SUPFAM" id="SSF53474">
    <property type="entry name" value="alpha/beta-Hydrolases"/>
    <property type="match status" value="1"/>
</dbReference>
<protein>
    <submittedName>
        <fullName evidence="2">Pimeloyl-ACP methyl ester carboxylesterase</fullName>
    </submittedName>
</protein>
<accession>A0A4R7PE53</accession>
<dbReference type="InterPro" id="IPR000073">
    <property type="entry name" value="AB_hydrolase_1"/>
</dbReference>
<feature type="domain" description="AB hydrolase-1" evidence="1">
    <location>
        <begin position="22"/>
        <end position="269"/>
    </location>
</feature>
<dbReference type="OrthoDB" id="7057597at2"/>
<reference evidence="2 3" key="1">
    <citation type="submission" date="2019-03" db="EMBL/GenBank/DDBJ databases">
        <title>Genomic Encyclopedia of Type Strains, Phase IV (KMG-IV): sequencing the most valuable type-strain genomes for metagenomic binning, comparative biology and taxonomic classification.</title>
        <authorList>
            <person name="Goeker M."/>
        </authorList>
    </citation>
    <scope>NUCLEOTIDE SEQUENCE [LARGE SCALE GENOMIC DNA]</scope>
    <source>
        <strain evidence="2 3">DSM 26377</strain>
    </source>
</reference>
<dbReference type="InterPro" id="IPR050266">
    <property type="entry name" value="AB_hydrolase_sf"/>
</dbReference>
<dbReference type="RefSeq" id="WP_133880587.1">
    <property type="nucleotide sequence ID" value="NZ_MWIN01000004.1"/>
</dbReference>
<dbReference type="AlphaFoldDB" id="A0A4R7PE53"/>